<organism evidence="1">
    <name type="scientific">marine metagenome</name>
    <dbReference type="NCBI Taxonomy" id="408172"/>
    <lineage>
        <taxon>unclassified sequences</taxon>
        <taxon>metagenomes</taxon>
        <taxon>ecological metagenomes</taxon>
    </lineage>
</organism>
<gene>
    <name evidence="1" type="ORF">METZ01_LOCUS507906</name>
</gene>
<name>A0A383EDT3_9ZZZZ</name>
<sequence length="57" mass="6046">MTHSSNDRFAQAARAVAIQPPVIPIVGEWTRDNPGTLSLGQGVVGWGPPETAYEGIE</sequence>
<feature type="non-terminal residue" evidence="1">
    <location>
        <position position="57"/>
    </location>
</feature>
<accession>A0A383EDT3</accession>
<proteinExistence type="predicted"/>
<evidence type="ECO:0000313" key="1">
    <source>
        <dbReference type="EMBL" id="SVE55052.1"/>
    </source>
</evidence>
<reference evidence="1" key="1">
    <citation type="submission" date="2018-05" db="EMBL/GenBank/DDBJ databases">
        <authorList>
            <person name="Lanie J.A."/>
            <person name="Ng W.-L."/>
            <person name="Kazmierczak K.M."/>
            <person name="Andrzejewski T.M."/>
            <person name="Davidsen T.M."/>
            <person name="Wayne K.J."/>
            <person name="Tettelin H."/>
            <person name="Glass J.I."/>
            <person name="Rusch D."/>
            <person name="Podicherti R."/>
            <person name="Tsui H.-C.T."/>
            <person name="Winkler M.E."/>
        </authorList>
    </citation>
    <scope>NUCLEOTIDE SEQUENCE</scope>
</reference>
<dbReference type="EMBL" id="UINC01225128">
    <property type="protein sequence ID" value="SVE55052.1"/>
    <property type="molecule type" value="Genomic_DNA"/>
</dbReference>
<dbReference type="AlphaFoldDB" id="A0A383EDT3"/>
<protein>
    <submittedName>
        <fullName evidence="1">Uncharacterized protein</fullName>
    </submittedName>
</protein>